<dbReference type="InParanoid" id="A7SXQ2"/>
<evidence type="ECO:0000313" key="2">
    <source>
        <dbReference type="Proteomes" id="UP000001593"/>
    </source>
</evidence>
<organism evidence="1 2">
    <name type="scientific">Nematostella vectensis</name>
    <name type="common">Starlet sea anemone</name>
    <dbReference type="NCBI Taxonomy" id="45351"/>
    <lineage>
        <taxon>Eukaryota</taxon>
        <taxon>Metazoa</taxon>
        <taxon>Cnidaria</taxon>
        <taxon>Anthozoa</taxon>
        <taxon>Hexacorallia</taxon>
        <taxon>Actiniaria</taxon>
        <taxon>Edwardsiidae</taxon>
        <taxon>Nematostella</taxon>
    </lineage>
</organism>
<dbReference type="Proteomes" id="UP000001593">
    <property type="component" value="Unassembled WGS sequence"/>
</dbReference>
<dbReference type="HOGENOM" id="CLU_310643_0_0_1"/>
<reference evidence="1 2" key="1">
    <citation type="journal article" date="2007" name="Science">
        <title>Sea anemone genome reveals ancestral eumetazoan gene repertoire and genomic organization.</title>
        <authorList>
            <person name="Putnam N.H."/>
            <person name="Srivastava M."/>
            <person name="Hellsten U."/>
            <person name="Dirks B."/>
            <person name="Chapman J."/>
            <person name="Salamov A."/>
            <person name="Terry A."/>
            <person name="Shapiro H."/>
            <person name="Lindquist E."/>
            <person name="Kapitonov V.V."/>
            <person name="Jurka J."/>
            <person name="Genikhovich G."/>
            <person name="Grigoriev I.V."/>
            <person name="Lucas S.M."/>
            <person name="Steele R.E."/>
            <person name="Finnerty J.R."/>
            <person name="Technau U."/>
            <person name="Martindale M.Q."/>
            <person name="Rokhsar D.S."/>
        </authorList>
    </citation>
    <scope>NUCLEOTIDE SEQUENCE [LARGE SCALE GENOMIC DNA]</scope>
    <source>
        <strain evidence="2">CH2 X CH6</strain>
    </source>
</reference>
<keyword evidence="2" id="KW-1185">Reference proteome</keyword>
<protein>
    <submittedName>
        <fullName evidence="1">Uncharacterized protein</fullName>
    </submittedName>
</protein>
<dbReference type="EMBL" id="DS469893">
    <property type="protein sequence ID" value="EDO31516.1"/>
    <property type="molecule type" value="Genomic_DNA"/>
</dbReference>
<proteinExistence type="predicted"/>
<accession>A7SXQ2</accession>
<gene>
    <name evidence="1" type="ORF">NEMVEDRAFT_v1g247997</name>
</gene>
<evidence type="ECO:0000313" key="1">
    <source>
        <dbReference type="EMBL" id="EDO31516.1"/>
    </source>
</evidence>
<dbReference type="AlphaFoldDB" id="A7SXQ2"/>
<dbReference type="OMA" id="CLPCETQ"/>
<sequence>MYGWYLFIVKLAVNLDFKENRKNIVIIAVEEDELARHASIGIAKCLDGQPGHPVTIGAALLVFRRGRDPRLSNSSVAVRVYILYRNREAATVTVIMEGHPNKVTAAASQDSQGHAATMILMNAIRLRVTTTARTPMEATTVRAKAATPSTETDAVWCSARLIIITVTHMQCNSNNKFHWTNNNHLPCNDTNPTTKNDYCDNGVCKGHPYNCLPCETQNGIGCSLKPEFCVIEYNGNRKCFSEGTLNPVNPCQQCNSNDKFHWTNNNHLPCNDNNSTTKNDYCDNGGCKGHPYNCLPCETQNGIGCSLKPQYCVIEYNGNRKCFSEGTLNPVNPCQQCNSNDKFHWTNNNHLPCNDNNSTTKNDYCDNGGCKGHPYNCLPCETQNGIGCSLKPQYCVIEYNGNRKCFSEGTLNPVNPCQQCNSNDKFHWTNNNHLPCNDNNSTTKNDYCDNGGCKGHPYNCLPCETQNGIGCSLKPQYCVIEYNGNRKCFSEGTLNPVNPCQQCNSNDKFHWTNNNHLPCNDNNPTTKNDYCDNGVCKGHPYNCLPCETQNGIGCSLKPQYCVIEYNGNRKCFSEGTLNPGNPCQQCNGNNKFHWTNNNHLPCNDNNPTTKNDYCDNGVCKGHPYNCLPCETQNGIGCSLKPQYCVIEYNGNRKCFSEGTLNPGNPCQQCNGNNKFHWTNNNHLPCNDNNPTTKNDYCDNGACKGHPYNCLPCETQNGIGCSLKPEYCVIEYNGNRTCFSEGTLNPGNPCQQCNGNNKFHWTNNNHLPCNDNNSTTKNDYCDNGACKGHPYVCLPCETQDGIGCFLKPEYCVIEYTGNRTCFSEGTLNPGNPCQQCNGNNKFHWTNNNHLPCNDNNSTTKNDYCDNGVCKGHPHVCLPCETQDGIECFLKPDYCVITYNGNRTCFSEGTLNPGNPCQEYPKRRCNSPTTLRRRSARLATGETRLPLCL</sequence>
<name>A7SXQ2_NEMVE</name>